<reference evidence="3 4" key="1">
    <citation type="submission" date="2014-11" db="EMBL/GenBank/DDBJ databases">
        <authorList>
            <person name="Zhu J."/>
            <person name="Qi W."/>
            <person name="Song R."/>
        </authorList>
    </citation>
    <scope>NUCLEOTIDE SEQUENCE [LARGE SCALE GENOMIC DNA]</scope>
</reference>
<gene>
    <name evidence="3" type="ORF">Vbra_18990</name>
</gene>
<dbReference type="InParanoid" id="A0A0G4GY02"/>
<feature type="region of interest" description="Disordered" evidence="1">
    <location>
        <begin position="197"/>
        <end position="227"/>
    </location>
</feature>
<accession>A0A0G4GY02</accession>
<name>A0A0G4GY02_VITBC</name>
<feature type="transmembrane region" description="Helical" evidence="2">
    <location>
        <begin position="68"/>
        <end position="89"/>
    </location>
</feature>
<protein>
    <submittedName>
        <fullName evidence="3">Uncharacterized protein</fullName>
    </submittedName>
</protein>
<evidence type="ECO:0000256" key="2">
    <source>
        <dbReference type="SAM" id="Phobius"/>
    </source>
</evidence>
<feature type="compositionally biased region" description="Basic and acidic residues" evidence="1">
    <location>
        <begin position="198"/>
        <end position="227"/>
    </location>
</feature>
<dbReference type="VEuPathDB" id="CryptoDB:Vbra_18990"/>
<dbReference type="Proteomes" id="UP000041254">
    <property type="component" value="Unassembled WGS sequence"/>
</dbReference>
<proteinExistence type="predicted"/>
<evidence type="ECO:0000313" key="4">
    <source>
        <dbReference type="Proteomes" id="UP000041254"/>
    </source>
</evidence>
<keyword evidence="4" id="KW-1185">Reference proteome</keyword>
<organism evidence="3 4">
    <name type="scientific">Vitrella brassicaformis (strain CCMP3155)</name>
    <dbReference type="NCBI Taxonomy" id="1169540"/>
    <lineage>
        <taxon>Eukaryota</taxon>
        <taxon>Sar</taxon>
        <taxon>Alveolata</taxon>
        <taxon>Colpodellida</taxon>
        <taxon>Vitrellaceae</taxon>
        <taxon>Vitrella</taxon>
    </lineage>
</organism>
<keyword evidence="2" id="KW-0472">Membrane</keyword>
<dbReference type="EMBL" id="CDMY01000869">
    <property type="protein sequence ID" value="CEM35892.1"/>
    <property type="molecule type" value="Genomic_DNA"/>
</dbReference>
<feature type="transmembrane region" description="Helical" evidence="2">
    <location>
        <begin position="32"/>
        <end position="56"/>
    </location>
</feature>
<sequence>MPVTCLRVKDSDMPPAFLEKERQAQPYRPLRLAFYAAVAALSLIASAISAAAFFNVDPAVELRDSLDLPNPIVSAAVCGIGVGLINQDVKDRAKERRKMLREMQRSERRAMKETSKAQKSRLPPALASRAQEGGRGFADTTADRGADDTEAVGAAAAKNEDASRVSSDQQPGPLSGLQKLVDEANEQGRVQAYMLNDALEKRGLVKPLEREAGGEGGGKDPRKDQRE</sequence>
<feature type="compositionally biased region" description="Basic and acidic residues" evidence="1">
    <location>
        <begin position="100"/>
        <end position="116"/>
    </location>
</feature>
<evidence type="ECO:0000256" key="1">
    <source>
        <dbReference type="SAM" id="MobiDB-lite"/>
    </source>
</evidence>
<keyword evidence="2" id="KW-0812">Transmembrane</keyword>
<evidence type="ECO:0000313" key="3">
    <source>
        <dbReference type="EMBL" id="CEM35892.1"/>
    </source>
</evidence>
<keyword evidence="2" id="KW-1133">Transmembrane helix</keyword>
<dbReference type="AlphaFoldDB" id="A0A0G4GY02"/>
<feature type="region of interest" description="Disordered" evidence="1">
    <location>
        <begin position="100"/>
        <end position="183"/>
    </location>
</feature>